<sequence>MTGQVGNTVSQVPHAWVFYLLFITLIVVFILLSVLLFINLFTKVHAIYTLIRGSAPNTAASSLEVTPLPTARSDFHPKPPPRYNPPRNGQVALSMETEPRRPGTFQHGLGYQDSMKQAYHQSDETLTRRSPLNMETTTGPFLTNRGQAV</sequence>
<keyword evidence="2" id="KW-0472">Membrane</keyword>
<keyword evidence="2" id="KW-1133">Transmembrane helix</keyword>
<name>A0A1I8A5F1_9BILA</name>
<feature type="region of interest" description="Disordered" evidence="1">
    <location>
        <begin position="66"/>
        <end position="107"/>
    </location>
</feature>
<proteinExistence type="predicted"/>
<organism evidence="3 4">
    <name type="scientific">Steinernema glaseri</name>
    <dbReference type="NCBI Taxonomy" id="37863"/>
    <lineage>
        <taxon>Eukaryota</taxon>
        <taxon>Metazoa</taxon>
        <taxon>Ecdysozoa</taxon>
        <taxon>Nematoda</taxon>
        <taxon>Chromadorea</taxon>
        <taxon>Rhabditida</taxon>
        <taxon>Tylenchina</taxon>
        <taxon>Panagrolaimomorpha</taxon>
        <taxon>Strongyloidoidea</taxon>
        <taxon>Steinernematidae</taxon>
        <taxon>Steinernema</taxon>
    </lineage>
</organism>
<evidence type="ECO:0000313" key="3">
    <source>
        <dbReference type="Proteomes" id="UP000095287"/>
    </source>
</evidence>
<feature type="transmembrane region" description="Helical" evidence="2">
    <location>
        <begin position="16"/>
        <end position="42"/>
    </location>
</feature>
<keyword evidence="3" id="KW-1185">Reference proteome</keyword>
<evidence type="ECO:0000256" key="1">
    <source>
        <dbReference type="SAM" id="MobiDB-lite"/>
    </source>
</evidence>
<dbReference type="WBParaSite" id="L893_g33041.t1">
    <property type="protein sequence ID" value="L893_g33041.t1"/>
    <property type="gene ID" value="L893_g33041"/>
</dbReference>
<dbReference type="AlphaFoldDB" id="A0A1I8A5F1"/>
<dbReference type="Proteomes" id="UP000095287">
    <property type="component" value="Unplaced"/>
</dbReference>
<reference evidence="4" key="1">
    <citation type="submission" date="2016-11" db="UniProtKB">
        <authorList>
            <consortium name="WormBaseParasite"/>
        </authorList>
    </citation>
    <scope>IDENTIFICATION</scope>
</reference>
<keyword evidence="2" id="KW-0812">Transmembrane</keyword>
<protein>
    <submittedName>
        <fullName evidence="4">Movement protein</fullName>
    </submittedName>
</protein>
<evidence type="ECO:0000256" key="2">
    <source>
        <dbReference type="SAM" id="Phobius"/>
    </source>
</evidence>
<evidence type="ECO:0000313" key="4">
    <source>
        <dbReference type="WBParaSite" id="L893_g33041.t1"/>
    </source>
</evidence>
<accession>A0A1I8A5F1</accession>